<evidence type="ECO:0000313" key="1">
    <source>
        <dbReference type="EMBL" id="KAK7048098.1"/>
    </source>
</evidence>
<sequence>MIEDSMQQTVGIIEWRKHPVIEISGVVPKTSSAHFLPLSPDRSHRLMAVRGVNYKWMPDAHHISLYNASPISPQFYGKLSQSRDGSIAFEITVEALEQGLLEVFVVSALLLMCGRNID</sequence>
<evidence type="ECO:0000313" key="2">
    <source>
        <dbReference type="Proteomes" id="UP001362999"/>
    </source>
</evidence>
<keyword evidence="2" id="KW-1185">Reference proteome</keyword>
<organism evidence="1 2">
    <name type="scientific">Favolaschia claudopus</name>
    <dbReference type="NCBI Taxonomy" id="2862362"/>
    <lineage>
        <taxon>Eukaryota</taxon>
        <taxon>Fungi</taxon>
        <taxon>Dikarya</taxon>
        <taxon>Basidiomycota</taxon>
        <taxon>Agaricomycotina</taxon>
        <taxon>Agaricomycetes</taxon>
        <taxon>Agaricomycetidae</taxon>
        <taxon>Agaricales</taxon>
        <taxon>Marasmiineae</taxon>
        <taxon>Mycenaceae</taxon>
        <taxon>Favolaschia</taxon>
    </lineage>
</organism>
<name>A0AAW0DAF8_9AGAR</name>
<proteinExistence type="predicted"/>
<protein>
    <submittedName>
        <fullName evidence="1">Uncharacterized protein</fullName>
    </submittedName>
</protein>
<dbReference type="AlphaFoldDB" id="A0AAW0DAF8"/>
<accession>A0AAW0DAF8</accession>
<dbReference type="EMBL" id="JAWWNJ010000009">
    <property type="protein sequence ID" value="KAK7048098.1"/>
    <property type="molecule type" value="Genomic_DNA"/>
</dbReference>
<reference evidence="1 2" key="1">
    <citation type="journal article" date="2024" name="J Genomics">
        <title>Draft genome sequencing and assembly of Favolaschia claudopus CIRM-BRFM 2984 isolated from oak limbs.</title>
        <authorList>
            <person name="Navarro D."/>
            <person name="Drula E."/>
            <person name="Chaduli D."/>
            <person name="Cazenave R."/>
            <person name="Ahrendt S."/>
            <person name="Wang J."/>
            <person name="Lipzen A."/>
            <person name="Daum C."/>
            <person name="Barry K."/>
            <person name="Grigoriev I.V."/>
            <person name="Favel A."/>
            <person name="Rosso M.N."/>
            <person name="Martin F."/>
        </authorList>
    </citation>
    <scope>NUCLEOTIDE SEQUENCE [LARGE SCALE GENOMIC DNA]</scope>
    <source>
        <strain evidence="1 2">CIRM-BRFM 2984</strain>
    </source>
</reference>
<gene>
    <name evidence="1" type="ORF">R3P38DRAFT_2867347</name>
</gene>
<dbReference type="Proteomes" id="UP001362999">
    <property type="component" value="Unassembled WGS sequence"/>
</dbReference>
<comment type="caution">
    <text evidence="1">The sequence shown here is derived from an EMBL/GenBank/DDBJ whole genome shotgun (WGS) entry which is preliminary data.</text>
</comment>